<dbReference type="InterPro" id="IPR039298">
    <property type="entry name" value="ACOT13"/>
</dbReference>
<dbReference type="SUPFAM" id="SSF54637">
    <property type="entry name" value="Thioesterase/thiol ester dehydrase-isomerase"/>
    <property type="match status" value="1"/>
</dbReference>
<dbReference type="InterPro" id="IPR029069">
    <property type="entry name" value="HotDog_dom_sf"/>
</dbReference>
<evidence type="ECO:0000256" key="2">
    <source>
        <dbReference type="ARBA" id="ARBA00022801"/>
    </source>
</evidence>
<sequence>MSYLDEISLKGRDANPFFRMMGIEIVSYGEGHAVLSMDIRPDMMNGDGWLQGGVYTALADEAMALALFTVLKETEITATISESTSFYRGVRDGTIVAEGTVIRKGRKVAFTKAVVRRPEKDGETLAESSASFAVIQQQ</sequence>
<reference evidence="4" key="1">
    <citation type="submission" date="2022-01" db="EMBL/GenBank/DDBJ databases">
        <title>Draft genome of Methanogenium marinum DSM 15558.</title>
        <authorList>
            <person name="Chen S.-C."/>
            <person name="You Y.-T."/>
        </authorList>
    </citation>
    <scope>NUCLEOTIDE SEQUENCE</scope>
    <source>
        <strain evidence="4">DSM 15558</strain>
    </source>
</reference>
<dbReference type="Proteomes" id="UP001143747">
    <property type="component" value="Unassembled WGS sequence"/>
</dbReference>
<evidence type="ECO:0000313" key="5">
    <source>
        <dbReference type="Proteomes" id="UP001143747"/>
    </source>
</evidence>
<dbReference type="PANTHER" id="PTHR21660">
    <property type="entry name" value="THIOESTERASE SUPERFAMILY MEMBER-RELATED"/>
    <property type="match status" value="1"/>
</dbReference>
<keyword evidence="2" id="KW-0378">Hydrolase</keyword>
<dbReference type="PANTHER" id="PTHR21660:SF1">
    <property type="entry name" value="ACYL-COENZYME A THIOESTERASE 13"/>
    <property type="match status" value="1"/>
</dbReference>
<dbReference type="AlphaFoldDB" id="A0A9Q4PX06"/>
<accession>A0A9Q4PX06</accession>
<proteinExistence type="inferred from homology"/>
<dbReference type="InterPro" id="IPR003736">
    <property type="entry name" value="PAAI_dom"/>
</dbReference>
<name>A0A9Q4PX06_9EURY</name>
<protein>
    <submittedName>
        <fullName evidence="4">PaaI family thioesterase</fullName>
    </submittedName>
</protein>
<dbReference type="Gene3D" id="3.10.129.10">
    <property type="entry name" value="Hotdog Thioesterase"/>
    <property type="match status" value="1"/>
</dbReference>
<gene>
    <name evidence="4" type="ORF">L0665_05285</name>
</gene>
<dbReference type="InterPro" id="IPR006683">
    <property type="entry name" value="Thioestr_dom"/>
</dbReference>
<evidence type="ECO:0000256" key="1">
    <source>
        <dbReference type="ARBA" id="ARBA00008324"/>
    </source>
</evidence>
<evidence type="ECO:0000259" key="3">
    <source>
        <dbReference type="Pfam" id="PF03061"/>
    </source>
</evidence>
<dbReference type="GO" id="GO:0047617">
    <property type="term" value="F:fatty acyl-CoA hydrolase activity"/>
    <property type="evidence" value="ECO:0007669"/>
    <property type="project" value="InterPro"/>
</dbReference>
<organism evidence="4 5">
    <name type="scientific">Methanogenium marinum</name>
    <dbReference type="NCBI Taxonomy" id="348610"/>
    <lineage>
        <taxon>Archaea</taxon>
        <taxon>Methanobacteriati</taxon>
        <taxon>Methanobacteriota</taxon>
        <taxon>Stenosarchaea group</taxon>
        <taxon>Methanomicrobia</taxon>
        <taxon>Methanomicrobiales</taxon>
        <taxon>Methanomicrobiaceae</taxon>
        <taxon>Methanogenium</taxon>
    </lineage>
</organism>
<evidence type="ECO:0000313" key="4">
    <source>
        <dbReference type="EMBL" id="MDE4908021.1"/>
    </source>
</evidence>
<dbReference type="RefSeq" id="WP_274924659.1">
    <property type="nucleotide sequence ID" value="NZ_JAKELO010000002.1"/>
</dbReference>
<dbReference type="NCBIfam" id="TIGR00369">
    <property type="entry name" value="unchar_dom_1"/>
    <property type="match status" value="1"/>
</dbReference>
<dbReference type="CDD" id="cd03443">
    <property type="entry name" value="PaaI_thioesterase"/>
    <property type="match status" value="1"/>
</dbReference>
<comment type="caution">
    <text evidence="4">The sequence shown here is derived from an EMBL/GenBank/DDBJ whole genome shotgun (WGS) entry which is preliminary data.</text>
</comment>
<dbReference type="Pfam" id="PF03061">
    <property type="entry name" value="4HBT"/>
    <property type="match status" value="1"/>
</dbReference>
<comment type="similarity">
    <text evidence="1">Belongs to the thioesterase PaaI family.</text>
</comment>
<keyword evidence="5" id="KW-1185">Reference proteome</keyword>
<dbReference type="EMBL" id="JAKELO010000002">
    <property type="protein sequence ID" value="MDE4908021.1"/>
    <property type="molecule type" value="Genomic_DNA"/>
</dbReference>
<feature type="domain" description="Thioesterase" evidence="3">
    <location>
        <begin position="52"/>
        <end position="119"/>
    </location>
</feature>